<dbReference type="PANTHER" id="PTHR43353:SF3">
    <property type="entry name" value="ALDEHYDE DEHYDROGENASE-RELATED"/>
    <property type="match status" value="1"/>
</dbReference>
<dbReference type="InterPro" id="IPR050740">
    <property type="entry name" value="Aldehyde_DH_Superfamily"/>
</dbReference>
<dbReference type="AlphaFoldDB" id="A0A3A4AUL1"/>
<evidence type="ECO:0000313" key="5">
    <source>
        <dbReference type="Proteomes" id="UP000265768"/>
    </source>
</evidence>
<dbReference type="PANTHER" id="PTHR43353">
    <property type="entry name" value="SUCCINATE-SEMIALDEHYDE DEHYDROGENASE, MITOCHONDRIAL"/>
    <property type="match status" value="1"/>
</dbReference>
<dbReference type="CDD" id="cd07129">
    <property type="entry name" value="ALDH_KGSADH"/>
    <property type="match status" value="1"/>
</dbReference>
<keyword evidence="1" id="KW-0560">Oxidoreductase</keyword>
<evidence type="ECO:0000259" key="3">
    <source>
        <dbReference type="Pfam" id="PF00171"/>
    </source>
</evidence>
<evidence type="ECO:0000256" key="1">
    <source>
        <dbReference type="ARBA" id="ARBA00023002"/>
    </source>
</evidence>
<feature type="domain" description="Aldehyde dehydrogenase" evidence="3">
    <location>
        <begin position="74"/>
        <end position="496"/>
    </location>
</feature>
<sequence>MTSAPSPTPPPSAARPGTSPPPWPGWPSPPPTPPRPSWRSNAPTSAAWPPRPSPSGANEGGAGGSCVMGDMSQGSVAVAGVGEVAEAVRRAVGAAGELEGMGREGRAALLGLVAEELEAVGEEIVAVADRETGLGTGRLTGELARTCFQLRFFGEVIRDGAYLEVAIDHADADAVPAPRPDLRRMLVPRGPVAVFGASNFPLAFSVPGGDTASALAAGCPVVVKAHPAHPETSRLAAAAIERGIARAGGPAGAFSLVEGFEAGAALVTDPRITAVGFTGSERGGRALYELAATRPEPIPFYGELGSVNPLVVTPGAAAARAEEIGRGAADSVTLGMGQFCTKPGLIFVPAGADGERLVDALVARARELTPGRLLTGAIRDAYREAASRAAGVLLAEDDPAADVCGATITRVPAGGEIPADEVFGPYAVIVEYASVDGLLEALSGLRPALVATVHAEDHESDTAVRLTRALLGRSGRLVWNGYPTGVAVSWAMTHGGPYPATTDAGHTSVGAGAIRRWLRPVTYQSVPHALLPPELRDDATGVPRRVNGRPA</sequence>
<feature type="compositionally biased region" description="Pro residues" evidence="2">
    <location>
        <begin position="1"/>
        <end position="36"/>
    </location>
</feature>
<organism evidence="4 5">
    <name type="scientific">Bailinhaonella thermotolerans</name>
    <dbReference type="NCBI Taxonomy" id="1070861"/>
    <lineage>
        <taxon>Bacteria</taxon>
        <taxon>Bacillati</taxon>
        <taxon>Actinomycetota</taxon>
        <taxon>Actinomycetes</taxon>
        <taxon>Streptosporangiales</taxon>
        <taxon>Streptosporangiaceae</taxon>
        <taxon>Bailinhaonella</taxon>
    </lineage>
</organism>
<keyword evidence="5" id="KW-1185">Reference proteome</keyword>
<comment type="caution">
    <text evidence="4">The sequence shown here is derived from an EMBL/GenBank/DDBJ whole genome shotgun (WGS) entry which is preliminary data.</text>
</comment>
<dbReference type="SUPFAM" id="SSF53720">
    <property type="entry name" value="ALDH-like"/>
    <property type="match status" value="1"/>
</dbReference>
<proteinExistence type="predicted"/>
<dbReference type="Gene3D" id="3.40.605.10">
    <property type="entry name" value="Aldehyde Dehydrogenase, Chain A, domain 1"/>
    <property type="match status" value="1"/>
</dbReference>
<gene>
    <name evidence="4" type="ORF">D5H75_16160</name>
</gene>
<dbReference type="Gene3D" id="3.40.309.10">
    <property type="entry name" value="Aldehyde Dehydrogenase, Chain A, domain 2"/>
    <property type="match status" value="1"/>
</dbReference>
<dbReference type="InterPro" id="IPR016163">
    <property type="entry name" value="Ald_DH_C"/>
</dbReference>
<dbReference type="OrthoDB" id="9770537at2"/>
<dbReference type="InterPro" id="IPR044151">
    <property type="entry name" value="ALDH_KGSADH"/>
</dbReference>
<evidence type="ECO:0000256" key="2">
    <source>
        <dbReference type="SAM" id="MobiDB-lite"/>
    </source>
</evidence>
<dbReference type="Pfam" id="PF00171">
    <property type="entry name" value="Aldedh"/>
    <property type="match status" value="1"/>
</dbReference>
<protein>
    <submittedName>
        <fullName evidence="4">Aldehyde dehydrogenase (NADP(+))</fullName>
    </submittedName>
</protein>
<reference evidence="4 5" key="1">
    <citation type="submission" date="2018-09" db="EMBL/GenBank/DDBJ databases">
        <title>YIM 75507 draft genome.</title>
        <authorList>
            <person name="Tang S."/>
            <person name="Feng Y."/>
        </authorList>
    </citation>
    <scope>NUCLEOTIDE SEQUENCE [LARGE SCALE GENOMIC DNA]</scope>
    <source>
        <strain evidence="4 5">YIM 75507</strain>
    </source>
</reference>
<dbReference type="InterPro" id="IPR015590">
    <property type="entry name" value="Aldehyde_DH_dom"/>
</dbReference>
<name>A0A3A4AUL1_9ACTN</name>
<dbReference type="Proteomes" id="UP000265768">
    <property type="component" value="Unassembled WGS sequence"/>
</dbReference>
<dbReference type="InterPro" id="IPR016161">
    <property type="entry name" value="Ald_DH/histidinol_DH"/>
</dbReference>
<dbReference type="InterPro" id="IPR016162">
    <property type="entry name" value="Ald_DH_N"/>
</dbReference>
<dbReference type="EMBL" id="QZEY01000005">
    <property type="protein sequence ID" value="RJL31975.1"/>
    <property type="molecule type" value="Genomic_DNA"/>
</dbReference>
<feature type="region of interest" description="Disordered" evidence="2">
    <location>
        <begin position="1"/>
        <end position="67"/>
    </location>
</feature>
<dbReference type="GO" id="GO:0016620">
    <property type="term" value="F:oxidoreductase activity, acting on the aldehyde or oxo group of donors, NAD or NADP as acceptor"/>
    <property type="evidence" value="ECO:0007669"/>
    <property type="project" value="InterPro"/>
</dbReference>
<evidence type="ECO:0000313" key="4">
    <source>
        <dbReference type="EMBL" id="RJL31975.1"/>
    </source>
</evidence>
<accession>A0A3A4AUL1</accession>